<feature type="domain" description="Histidine kinase" evidence="11">
    <location>
        <begin position="465"/>
        <end position="653"/>
    </location>
</feature>
<evidence type="ECO:0000256" key="1">
    <source>
        <dbReference type="ARBA" id="ARBA00000085"/>
    </source>
</evidence>
<evidence type="ECO:0000256" key="9">
    <source>
        <dbReference type="SAM" id="MobiDB-lite"/>
    </source>
</evidence>
<feature type="transmembrane region" description="Helical" evidence="10">
    <location>
        <begin position="101"/>
        <end position="118"/>
    </location>
</feature>
<comment type="caution">
    <text evidence="12">The sequence shown here is derived from an EMBL/GenBank/DDBJ whole genome shotgun (WGS) entry which is preliminary data.</text>
</comment>
<dbReference type="GO" id="GO:0016301">
    <property type="term" value="F:kinase activity"/>
    <property type="evidence" value="ECO:0007669"/>
    <property type="project" value="UniProtKB-KW"/>
</dbReference>
<evidence type="ECO:0000256" key="2">
    <source>
        <dbReference type="ARBA" id="ARBA00012438"/>
    </source>
</evidence>
<dbReference type="SMART" id="SM00387">
    <property type="entry name" value="HATPase_c"/>
    <property type="match status" value="1"/>
</dbReference>
<dbReference type="CDD" id="cd16917">
    <property type="entry name" value="HATPase_UhpB-NarQ-NarX-like"/>
    <property type="match status" value="1"/>
</dbReference>
<dbReference type="PANTHER" id="PTHR24421">
    <property type="entry name" value="NITRATE/NITRITE SENSOR PROTEIN NARX-RELATED"/>
    <property type="match status" value="1"/>
</dbReference>
<dbReference type="InterPro" id="IPR050482">
    <property type="entry name" value="Sensor_HK_TwoCompSys"/>
</dbReference>
<feature type="transmembrane region" description="Helical" evidence="10">
    <location>
        <begin position="41"/>
        <end position="61"/>
    </location>
</feature>
<dbReference type="PANTHER" id="PTHR24421:SF10">
    <property type="entry name" value="NITRATE_NITRITE SENSOR PROTEIN NARQ"/>
    <property type="match status" value="1"/>
</dbReference>
<feature type="transmembrane region" description="Helical" evidence="10">
    <location>
        <begin position="130"/>
        <end position="151"/>
    </location>
</feature>
<evidence type="ECO:0000256" key="10">
    <source>
        <dbReference type="SAM" id="Phobius"/>
    </source>
</evidence>
<keyword evidence="5" id="KW-0547">Nucleotide-binding</keyword>
<dbReference type="InterPro" id="IPR005467">
    <property type="entry name" value="His_kinase_dom"/>
</dbReference>
<dbReference type="Pfam" id="PF02518">
    <property type="entry name" value="HATPase_c"/>
    <property type="match status" value="1"/>
</dbReference>
<dbReference type="Proteomes" id="UP000694300">
    <property type="component" value="Unassembled WGS sequence"/>
</dbReference>
<feature type="transmembrane region" description="Helical" evidence="10">
    <location>
        <begin position="171"/>
        <end position="193"/>
    </location>
</feature>
<keyword evidence="8" id="KW-0902">Two-component regulatory system</keyword>
<keyword evidence="10" id="KW-0472">Membrane</keyword>
<keyword evidence="7" id="KW-0067">ATP-binding</keyword>
<evidence type="ECO:0000256" key="3">
    <source>
        <dbReference type="ARBA" id="ARBA00022553"/>
    </source>
</evidence>
<evidence type="ECO:0000256" key="5">
    <source>
        <dbReference type="ARBA" id="ARBA00022741"/>
    </source>
</evidence>
<feature type="transmembrane region" description="Helical" evidence="10">
    <location>
        <begin position="16"/>
        <end position="35"/>
    </location>
</feature>
<keyword evidence="10" id="KW-0812">Transmembrane</keyword>
<organism evidence="12 13">
    <name type="scientific">Pseudonocardia oceani</name>
    <dbReference type="NCBI Taxonomy" id="2792013"/>
    <lineage>
        <taxon>Bacteria</taxon>
        <taxon>Bacillati</taxon>
        <taxon>Actinomycetota</taxon>
        <taxon>Actinomycetes</taxon>
        <taxon>Pseudonocardiales</taxon>
        <taxon>Pseudonocardiaceae</taxon>
        <taxon>Pseudonocardia</taxon>
    </lineage>
</organism>
<evidence type="ECO:0000256" key="6">
    <source>
        <dbReference type="ARBA" id="ARBA00022777"/>
    </source>
</evidence>
<dbReference type="EC" id="2.7.13.3" evidence="2"/>
<evidence type="ECO:0000313" key="12">
    <source>
        <dbReference type="EMBL" id="MBW0130352.1"/>
    </source>
</evidence>
<evidence type="ECO:0000256" key="8">
    <source>
        <dbReference type="ARBA" id="ARBA00023012"/>
    </source>
</evidence>
<evidence type="ECO:0000259" key="11">
    <source>
        <dbReference type="PROSITE" id="PS50109"/>
    </source>
</evidence>
<feature type="transmembrane region" description="Helical" evidence="10">
    <location>
        <begin position="262"/>
        <end position="285"/>
    </location>
</feature>
<dbReference type="RefSeq" id="WP_218594368.1">
    <property type="nucleotide sequence ID" value="NZ_JADQDE010000024.1"/>
</dbReference>
<keyword evidence="4" id="KW-0808">Transferase</keyword>
<feature type="transmembrane region" description="Helical" evidence="10">
    <location>
        <begin position="205"/>
        <end position="223"/>
    </location>
</feature>
<comment type="catalytic activity">
    <reaction evidence="1">
        <text>ATP + protein L-histidine = ADP + protein N-phospho-L-histidine.</text>
        <dbReference type="EC" id="2.7.13.3"/>
    </reaction>
</comment>
<accession>A0ABS6UDP8</accession>
<gene>
    <name evidence="12" type="ORF">I4I82_22115</name>
</gene>
<keyword evidence="3" id="KW-0597">Phosphoprotein</keyword>
<dbReference type="InterPro" id="IPR011712">
    <property type="entry name" value="Sig_transdc_His_kin_sub3_dim/P"/>
</dbReference>
<dbReference type="PROSITE" id="PS50109">
    <property type="entry name" value="HIS_KIN"/>
    <property type="match status" value="1"/>
</dbReference>
<keyword evidence="6 12" id="KW-0418">Kinase</keyword>
<dbReference type="Pfam" id="PF07730">
    <property type="entry name" value="HisKA_3"/>
    <property type="match status" value="1"/>
</dbReference>
<evidence type="ECO:0000256" key="4">
    <source>
        <dbReference type="ARBA" id="ARBA00022679"/>
    </source>
</evidence>
<evidence type="ECO:0000313" key="13">
    <source>
        <dbReference type="Proteomes" id="UP000694300"/>
    </source>
</evidence>
<name>A0ABS6UDP8_9PSEU</name>
<feature type="transmembrane region" description="Helical" evidence="10">
    <location>
        <begin position="229"/>
        <end position="250"/>
    </location>
</feature>
<proteinExistence type="predicted"/>
<keyword evidence="10" id="KW-1133">Transmembrane helix</keyword>
<feature type="transmembrane region" description="Helical" evidence="10">
    <location>
        <begin position="68"/>
        <end position="89"/>
    </location>
</feature>
<protein>
    <recommendedName>
        <fullName evidence="2">histidine kinase</fullName>
        <ecNumber evidence="2">2.7.13.3</ecNumber>
    </recommendedName>
</protein>
<dbReference type="InterPro" id="IPR003594">
    <property type="entry name" value="HATPase_dom"/>
</dbReference>
<reference evidence="12 13" key="1">
    <citation type="submission" date="2020-11" db="EMBL/GenBank/DDBJ databases">
        <title>Pseudonocardia abyssalis sp. nov. and Pseudonocardia oceani sp. nov., description and phylogenomic analysis of two novel actinomycetes isolated from the deep Southern Ocean.</title>
        <authorList>
            <person name="Parra J."/>
        </authorList>
    </citation>
    <scope>NUCLEOTIDE SEQUENCE [LARGE SCALE GENOMIC DNA]</scope>
    <source>
        <strain evidence="13">KRD185</strain>
    </source>
</reference>
<dbReference type="EMBL" id="JADQDF010000001">
    <property type="protein sequence ID" value="MBW0130352.1"/>
    <property type="molecule type" value="Genomic_DNA"/>
</dbReference>
<sequence length="653" mass="68780">MPTDRLDRVLELPPRTLLLIAGILTAAGATGFLVAEPAPSPGAAMTVTSALAFTPLAVLVLRRLPGNPIGLLMLLVGTLAACAAAAVSWSAFLPVAWLSKWLWLPAWALIPVILLLAPDGALPSARWRSLMVALVAGTAVLTVSAAAAAVFEPRRLFTGTEVLAGPDRVLILISRGAAVALGLATIGVLVSLGARWVRADRHVRGQLTCLLPAGVLLLAGVALDASEVPFAWVPAVLAFPLGLTVAVLRYQLHDLDLYIHRGVVWAVLTGFVIAAYVGIATVAGATVAQPGSPTQSAIAAAVVVALLQPAQWVAQRGVRRLLYGRRDEPYAVLTELGRHLGDVRDPLAVLPRIAETVVDTLRVPYAAVRVIDDDGTIGTAAERGRWAGEPEAFPMVAHGAVVGELLVAPRTTGTRFSAADARLLRDLAGQAAQAADACRSAIALARARDRLVLAREEERRKLRRDLHDGVASALVGTRMLTEAVRRTVPADGPAPGLLDALATDLDSCTAEVRELIDGLRPAALDDGLEPALKDLVARFRGHGPEIELHAHADLAELPAAVEVVAYRVVTEALTNVLKHAHATRADVDVRRDDRHLDVRITDDGQGVEPAQEPREDGVGLGSIRSRTEELGGRYELLSSLSGTVVAVLLPVGS</sequence>
<evidence type="ECO:0000256" key="7">
    <source>
        <dbReference type="ARBA" id="ARBA00022840"/>
    </source>
</evidence>
<keyword evidence="13" id="KW-1185">Reference proteome</keyword>
<feature type="region of interest" description="Disordered" evidence="9">
    <location>
        <begin position="602"/>
        <end position="622"/>
    </location>
</feature>